<organism evidence="2 3">
    <name type="scientific">Candidatus Nitrosocosmicus oleophilus</name>
    <dbReference type="NCBI Taxonomy" id="1353260"/>
    <lineage>
        <taxon>Archaea</taxon>
        <taxon>Nitrososphaerota</taxon>
        <taxon>Nitrososphaeria</taxon>
        <taxon>Nitrososphaerales</taxon>
        <taxon>Nitrososphaeraceae</taxon>
        <taxon>Candidatus Nitrosocosmicus</taxon>
    </lineage>
</organism>
<dbReference type="SUPFAM" id="SSF50800">
    <property type="entry name" value="PK beta-barrel domain-like"/>
    <property type="match status" value="1"/>
</dbReference>
<dbReference type="PROSITE" id="PS51340">
    <property type="entry name" value="MOSC"/>
    <property type="match status" value="1"/>
</dbReference>
<gene>
    <name evidence="2" type="ORF">NMY3_00020</name>
</gene>
<dbReference type="Proteomes" id="UP000058925">
    <property type="component" value="Chromosome"/>
</dbReference>
<dbReference type="Gene3D" id="2.40.33.20">
    <property type="entry name" value="PK beta-barrel domain-like"/>
    <property type="match status" value="1"/>
</dbReference>
<proteinExistence type="predicted"/>
<dbReference type="GO" id="GO:0030151">
    <property type="term" value="F:molybdenum ion binding"/>
    <property type="evidence" value="ECO:0007669"/>
    <property type="project" value="InterPro"/>
</dbReference>
<evidence type="ECO:0000259" key="1">
    <source>
        <dbReference type="PROSITE" id="PS51340"/>
    </source>
</evidence>
<keyword evidence="3" id="KW-1185">Reference proteome</keyword>
<dbReference type="GO" id="GO:0003824">
    <property type="term" value="F:catalytic activity"/>
    <property type="evidence" value="ECO:0007669"/>
    <property type="project" value="InterPro"/>
</dbReference>
<dbReference type="PANTHER" id="PTHR30212">
    <property type="entry name" value="PROTEIN YIIM"/>
    <property type="match status" value="1"/>
</dbReference>
<dbReference type="GO" id="GO:0030170">
    <property type="term" value="F:pyridoxal phosphate binding"/>
    <property type="evidence" value="ECO:0007669"/>
    <property type="project" value="InterPro"/>
</dbReference>
<evidence type="ECO:0000313" key="2">
    <source>
        <dbReference type="EMBL" id="ALI34234.1"/>
    </source>
</evidence>
<feature type="domain" description="MOSC" evidence="1">
    <location>
        <begin position="29"/>
        <end position="164"/>
    </location>
</feature>
<dbReference type="PANTHER" id="PTHR30212:SF2">
    <property type="entry name" value="PROTEIN YIIM"/>
    <property type="match status" value="1"/>
</dbReference>
<accession>A0A654LS94</accession>
<dbReference type="InterPro" id="IPR052353">
    <property type="entry name" value="Benzoxazolinone_Detox_Enz"/>
</dbReference>
<dbReference type="KEGG" id="taa:NMY3_00020"/>
<protein>
    <submittedName>
        <fullName evidence="2">6-N-hydroxylaminopurine resistance protein</fullName>
    </submittedName>
</protein>
<name>A0A654LS94_9ARCH</name>
<reference evidence="3" key="1">
    <citation type="submission" date="2015-10" db="EMBL/GenBank/DDBJ databases">
        <title>Niche specialization of a soil ammonia-oxidizing archaeon, Candidatus Nitrosocosmicus oleophilus.</title>
        <authorList>
            <person name="Jung M.-Y."/>
            <person name="Rhee S.-K."/>
        </authorList>
    </citation>
    <scope>NUCLEOTIDE SEQUENCE [LARGE SCALE GENOMIC DNA]</scope>
    <source>
        <strain evidence="3">MY3</strain>
    </source>
</reference>
<dbReference type="InterPro" id="IPR005302">
    <property type="entry name" value="MoCF_Sase_C"/>
</dbReference>
<dbReference type="EMBL" id="CP012850">
    <property type="protein sequence ID" value="ALI34234.1"/>
    <property type="molecule type" value="Genomic_DNA"/>
</dbReference>
<dbReference type="AlphaFoldDB" id="A0A654LS94"/>
<dbReference type="Pfam" id="PF03473">
    <property type="entry name" value="MOSC"/>
    <property type="match status" value="1"/>
</dbReference>
<dbReference type="InterPro" id="IPR011037">
    <property type="entry name" value="Pyrv_Knase-like_insert_dom_sf"/>
</dbReference>
<evidence type="ECO:0000313" key="3">
    <source>
        <dbReference type="Proteomes" id="UP000058925"/>
    </source>
</evidence>
<sequence length="220" mass="25056">MMKVVSVNVGLPKQVSYGKRQVVTSIFKEPVEGRVKVTTLNLAGDAQADLSVHGGFDKAVYSYPEEHYKYWKEVYPTIVMPFGMFGENLTTQGLYEDKVNIGDQYQIGSSRLAVTQPRMPCYKLGIKFGRMDILEKFVNSRRPGIYYKVLEEGELGAGDNIKLLYKDKNNVTINDIVSLYINDRNDEGSISKMKKATKSKFLPEPWKIYFDQKIAQLQKS</sequence>